<accession>A0A7Y0FUQ4</accession>
<sequence>MIYAYKVVSVAGFTIGVFWTGLFAWLHLWPLAFAEVLFALLGLTGWMLTRAGRLTGAILVCEFGFLAFAVGFCATFDIPTEVSPRVSHLYLPSLAILGYINYMRQRSRVHLVFVVACLATFVAFSSAHLALPFASPIPEEMRGIGTWINATVATLLCCGSIYVMQREFARQQGMVQDLRTALRNQQLELFYQPQVGADGKLLGAEALLRWKHPEHGTISPAAFIPVAEEAGLMPELGSWVLKSACRTLASWRDEPSLASLTLAINVSASQFMLDGFERTVLDAINQNGIDARKLKLELTESVVISGLEPVIGKMTAIRAAGVGFALDDFGTGYSSLSYLRRLPLDQLKVDRSFVQECLDEGRGASLIRSIIQIGLDLDLRVLAEGVENDDQFAFLREAGCAEFQGYLFGRPVPLAVFERQARASAVAAEAG</sequence>
<evidence type="ECO:0000256" key="1">
    <source>
        <dbReference type="SAM" id="Phobius"/>
    </source>
</evidence>
<dbReference type="InterPro" id="IPR035919">
    <property type="entry name" value="EAL_sf"/>
</dbReference>
<dbReference type="PROSITE" id="PS50883">
    <property type="entry name" value="EAL"/>
    <property type="match status" value="1"/>
</dbReference>
<dbReference type="AlphaFoldDB" id="A0A7Y0FUQ4"/>
<dbReference type="PANTHER" id="PTHR33121">
    <property type="entry name" value="CYCLIC DI-GMP PHOSPHODIESTERASE PDEF"/>
    <property type="match status" value="1"/>
</dbReference>
<dbReference type="InterPro" id="IPR001633">
    <property type="entry name" value="EAL_dom"/>
</dbReference>
<gene>
    <name evidence="3" type="ORF">HHL25_05770</name>
</gene>
<keyword evidence="1" id="KW-0812">Transmembrane</keyword>
<dbReference type="GO" id="GO:0071111">
    <property type="term" value="F:cyclic-guanylate-specific phosphodiesterase activity"/>
    <property type="evidence" value="ECO:0007669"/>
    <property type="project" value="InterPro"/>
</dbReference>
<feature type="transmembrane region" description="Helical" evidence="1">
    <location>
        <begin position="143"/>
        <end position="164"/>
    </location>
</feature>
<organism evidence="3 4">
    <name type="scientific">Rhizobium terricola</name>
    <dbReference type="NCBI Taxonomy" id="2728849"/>
    <lineage>
        <taxon>Bacteria</taxon>
        <taxon>Pseudomonadati</taxon>
        <taxon>Pseudomonadota</taxon>
        <taxon>Alphaproteobacteria</taxon>
        <taxon>Hyphomicrobiales</taxon>
        <taxon>Rhizobiaceae</taxon>
        <taxon>Rhizobium/Agrobacterium group</taxon>
        <taxon>Rhizobium</taxon>
    </lineage>
</organism>
<evidence type="ECO:0000259" key="2">
    <source>
        <dbReference type="PROSITE" id="PS50883"/>
    </source>
</evidence>
<feature type="domain" description="EAL" evidence="2">
    <location>
        <begin position="171"/>
        <end position="425"/>
    </location>
</feature>
<feature type="transmembrane region" description="Helical" evidence="1">
    <location>
        <begin position="56"/>
        <end position="79"/>
    </location>
</feature>
<keyword evidence="1" id="KW-0472">Membrane</keyword>
<dbReference type="RefSeq" id="WP_169588117.1">
    <property type="nucleotide sequence ID" value="NZ_JABBGK010000001.1"/>
</dbReference>
<keyword evidence="1" id="KW-1133">Transmembrane helix</keyword>
<dbReference type="SUPFAM" id="SSF141868">
    <property type="entry name" value="EAL domain-like"/>
    <property type="match status" value="1"/>
</dbReference>
<dbReference type="FunFam" id="3.20.20.450:FF:000001">
    <property type="entry name" value="Cyclic di-GMP phosphodiesterase yahA"/>
    <property type="match status" value="1"/>
</dbReference>
<evidence type="ECO:0000313" key="4">
    <source>
        <dbReference type="Proteomes" id="UP000541470"/>
    </source>
</evidence>
<name>A0A7Y0FUQ4_9HYPH</name>
<comment type="caution">
    <text evidence="3">The sequence shown here is derived from an EMBL/GenBank/DDBJ whole genome shotgun (WGS) entry which is preliminary data.</text>
</comment>
<dbReference type="PANTHER" id="PTHR33121:SF71">
    <property type="entry name" value="OXYGEN SENSOR PROTEIN DOSP"/>
    <property type="match status" value="1"/>
</dbReference>
<feature type="transmembrane region" description="Helical" evidence="1">
    <location>
        <begin position="7"/>
        <end position="26"/>
    </location>
</feature>
<dbReference type="InterPro" id="IPR050706">
    <property type="entry name" value="Cyclic-di-GMP_PDE-like"/>
</dbReference>
<dbReference type="Proteomes" id="UP000541470">
    <property type="component" value="Unassembled WGS sequence"/>
</dbReference>
<proteinExistence type="predicted"/>
<dbReference type="Pfam" id="PF00563">
    <property type="entry name" value="EAL"/>
    <property type="match status" value="1"/>
</dbReference>
<dbReference type="EMBL" id="JABBGK010000001">
    <property type="protein sequence ID" value="NML73632.1"/>
    <property type="molecule type" value="Genomic_DNA"/>
</dbReference>
<dbReference type="Gene3D" id="3.20.20.450">
    <property type="entry name" value="EAL domain"/>
    <property type="match status" value="1"/>
</dbReference>
<evidence type="ECO:0000313" key="3">
    <source>
        <dbReference type="EMBL" id="NML73632.1"/>
    </source>
</evidence>
<dbReference type="CDD" id="cd01948">
    <property type="entry name" value="EAL"/>
    <property type="match status" value="1"/>
</dbReference>
<protein>
    <submittedName>
        <fullName evidence="3">EAL domain-containing protein</fullName>
    </submittedName>
</protein>
<keyword evidence="4" id="KW-1185">Reference proteome</keyword>
<reference evidence="3 4" key="1">
    <citation type="submission" date="2020-04" db="EMBL/GenBank/DDBJ databases">
        <title>Rhizobium sp. S-51 isolated from soil.</title>
        <authorList>
            <person name="Dahal R.H."/>
        </authorList>
    </citation>
    <scope>NUCLEOTIDE SEQUENCE [LARGE SCALE GENOMIC DNA]</scope>
    <source>
        <strain evidence="3 4">S-51</strain>
    </source>
</reference>
<feature type="transmembrane region" description="Helical" evidence="1">
    <location>
        <begin position="109"/>
        <end position="131"/>
    </location>
</feature>
<dbReference type="SMART" id="SM00052">
    <property type="entry name" value="EAL"/>
    <property type="match status" value="1"/>
</dbReference>